<keyword evidence="2 5" id="KW-0808">Transferase</keyword>
<organism evidence="5 6">
    <name type="scientific">Pyrenophora seminiperda CCB06</name>
    <dbReference type="NCBI Taxonomy" id="1302712"/>
    <lineage>
        <taxon>Eukaryota</taxon>
        <taxon>Fungi</taxon>
        <taxon>Dikarya</taxon>
        <taxon>Ascomycota</taxon>
        <taxon>Pezizomycotina</taxon>
        <taxon>Dothideomycetes</taxon>
        <taxon>Pleosporomycetidae</taxon>
        <taxon>Pleosporales</taxon>
        <taxon>Pleosporineae</taxon>
        <taxon>Pleosporaceae</taxon>
        <taxon>Pyrenophora</taxon>
    </lineage>
</organism>
<protein>
    <submittedName>
        <fullName evidence="5">N-acetyltransferase 9</fullName>
    </submittedName>
</protein>
<feature type="domain" description="N-acetyltransferase" evidence="4">
    <location>
        <begin position="2"/>
        <end position="109"/>
    </location>
</feature>
<dbReference type="InterPro" id="IPR016181">
    <property type="entry name" value="Acyl_CoA_acyltransferase"/>
</dbReference>
<dbReference type="PANTHER" id="PTHR13256:SF16">
    <property type="entry name" value="ALPHA_BETA-TUBULIN-N-ACETYLTRANSFERASE 9"/>
    <property type="match status" value="1"/>
</dbReference>
<accession>A0A3M7MHA0</accession>
<gene>
    <name evidence="5" type="ORF">GMOD_00004675</name>
</gene>
<sequence length="149" mass="16450">MIGDVNLFLYRADDDESDEDVVGELEIMIARTEARGRGLAKEAVQAFMWYVVDSLPAVLDEYARGCAGGNTTTNNNSSKKPPSRLSYFRVKIDKDNVRSLGLFENTGFRRVSEPNFFGEVELRADVGGEAAQSGKRDCIIAQTLSYGQV</sequence>
<dbReference type="SUPFAM" id="SSF55729">
    <property type="entry name" value="Acyl-CoA N-acyltransferases (Nat)"/>
    <property type="match status" value="1"/>
</dbReference>
<evidence type="ECO:0000313" key="6">
    <source>
        <dbReference type="Proteomes" id="UP000265663"/>
    </source>
</evidence>
<evidence type="ECO:0000313" key="5">
    <source>
        <dbReference type="EMBL" id="RMZ73873.1"/>
    </source>
</evidence>
<comment type="similarity">
    <text evidence="1">Belongs to the acetyltransferase family. GNAT subfamily.</text>
</comment>
<evidence type="ECO:0000259" key="4">
    <source>
        <dbReference type="Pfam" id="PF13302"/>
    </source>
</evidence>
<evidence type="ECO:0000256" key="2">
    <source>
        <dbReference type="ARBA" id="ARBA00022679"/>
    </source>
</evidence>
<dbReference type="AlphaFoldDB" id="A0A3M7MHA0"/>
<reference evidence="5 6" key="1">
    <citation type="journal article" date="2014" name="PLoS ONE">
        <title>De novo Genome Assembly of the Fungal Plant Pathogen Pyrenophora semeniperda.</title>
        <authorList>
            <person name="Soliai M.M."/>
            <person name="Meyer S.E."/>
            <person name="Udall J.A."/>
            <person name="Elzinga D.E."/>
            <person name="Hermansen R.A."/>
            <person name="Bodily P.M."/>
            <person name="Hart A.A."/>
            <person name="Coleman C.E."/>
        </authorList>
    </citation>
    <scope>NUCLEOTIDE SEQUENCE [LARGE SCALE GENOMIC DNA]</scope>
    <source>
        <strain evidence="5 6">CCB06</strain>
        <tissue evidence="5">Mycelium</tissue>
    </source>
</reference>
<keyword evidence="6" id="KW-1185">Reference proteome</keyword>
<evidence type="ECO:0000256" key="3">
    <source>
        <dbReference type="ARBA" id="ARBA00023315"/>
    </source>
</evidence>
<evidence type="ECO:0000256" key="1">
    <source>
        <dbReference type="ARBA" id="ARBA00009342"/>
    </source>
</evidence>
<dbReference type="InterPro" id="IPR039135">
    <property type="entry name" value="NAT9-like"/>
</dbReference>
<dbReference type="GO" id="GO:0008080">
    <property type="term" value="F:N-acetyltransferase activity"/>
    <property type="evidence" value="ECO:0007669"/>
    <property type="project" value="InterPro"/>
</dbReference>
<dbReference type="OrthoDB" id="5043642at2759"/>
<dbReference type="InterPro" id="IPR000182">
    <property type="entry name" value="GNAT_dom"/>
</dbReference>
<dbReference type="Pfam" id="PF13302">
    <property type="entry name" value="Acetyltransf_3"/>
    <property type="match status" value="1"/>
</dbReference>
<dbReference type="Proteomes" id="UP000265663">
    <property type="component" value="Unassembled WGS sequence"/>
</dbReference>
<name>A0A3M7MHA0_9PLEO</name>
<proteinExistence type="inferred from homology"/>
<dbReference type="Gene3D" id="3.40.630.30">
    <property type="match status" value="1"/>
</dbReference>
<dbReference type="PANTHER" id="PTHR13256">
    <property type="entry name" value="N-ACETYLTRANSFERASE 9"/>
    <property type="match status" value="1"/>
</dbReference>
<dbReference type="EMBL" id="KE747843">
    <property type="protein sequence ID" value="RMZ73873.1"/>
    <property type="molecule type" value="Genomic_DNA"/>
</dbReference>
<keyword evidence="3" id="KW-0012">Acyltransferase</keyword>